<reference evidence="1" key="1">
    <citation type="submission" date="2018-06" db="EMBL/GenBank/DDBJ databases">
        <authorList>
            <person name="Zhirakovskaya E."/>
        </authorList>
    </citation>
    <scope>NUCLEOTIDE SEQUENCE</scope>
</reference>
<proteinExistence type="predicted"/>
<protein>
    <submittedName>
        <fullName evidence="1">Uncharacterized protein</fullName>
    </submittedName>
</protein>
<sequence>LNLLERELNRIEDEFTSIAYLPEQWKSHGRMYPPQADSRRTLTSEVSRYRNRNHNTYIGMNGSIRIETVYEQRILLDKPGMDERKVSDL</sequence>
<evidence type="ECO:0000313" key="1">
    <source>
        <dbReference type="EMBL" id="VAW69035.1"/>
    </source>
</evidence>
<feature type="non-terminal residue" evidence="1">
    <location>
        <position position="1"/>
    </location>
</feature>
<organism evidence="1">
    <name type="scientific">hydrothermal vent metagenome</name>
    <dbReference type="NCBI Taxonomy" id="652676"/>
    <lineage>
        <taxon>unclassified sequences</taxon>
        <taxon>metagenomes</taxon>
        <taxon>ecological metagenomes</taxon>
    </lineage>
</organism>
<dbReference type="EMBL" id="UOFJ01000388">
    <property type="protein sequence ID" value="VAW69035.1"/>
    <property type="molecule type" value="Genomic_DNA"/>
</dbReference>
<gene>
    <name evidence="1" type="ORF">MNBD_GAMMA10-2422</name>
</gene>
<name>A0A3B0XKN5_9ZZZZ</name>
<accession>A0A3B0XKN5</accession>
<dbReference type="AlphaFoldDB" id="A0A3B0XKN5"/>